<dbReference type="AlphaFoldDB" id="A0A1C3KRV8"/>
<dbReference type="EMBL" id="LT594512">
    <property type="protein sequence ID" value="SBT76859.1"/>
    <property type="molecule type" value="Genomic_DNA"/>
</dbReference>
<evidence type="ECO:0000256" key="1">
    <source>
        <dbReference type="SAM" id="Phobius"/>
    </source>
</evidence>
<dbReference type="VEuPathDB" id="PlasmoDB:PocGH01_08037400"/>
<protein>
    <submittedName>
        <fullName evidence="2">Uncharacterized protein</fullName>
    </submittedName>
</protein>
<organism evidence="2 3">
    <name type="scientific">Plasmodium ovale</name>
    <name type="common">malaria parasite P. ovale</name>
    <dbReference type="NCBI Taxonomy" id="36330"/>
    <lineage>
        <taxon>Eukaryota</taxon>
        <taxon>Sar</taxon>
        <taxon>Alveolata</taxon>
        <taxon>Apicomplexa</taxon>
        <taxon>Aconoidasida</taxon>
        <taxon>Haemosporida</taxon>
        <taxon>Plasmodiidae</taxon>
        <taxon>Plasmodium</taxon>
        <taxon>Plasmodium (Plasmodium)</taxon>
    </lineage>
</organism>
<keyword evidence="1" id="KW-0812">Transmembrane</keyword>
<dbReference type="VEuPathDB" id="PlasmoDB:POWCR01_080035700"/>
<sequence>MLNSDLAKPEVDLAVCEYTDIPMHVSLITYEYIFDPWSNDSRYIYSHEQMQGEIDELNALIKSKVPWISAFFISSFSYVCMVISTIGMFIFHKINDKVSVAFVFACIFIIAFVHYVMCIVCRYLITKSVIEAVETKVKELNNKYECEQIHFKFINFSGLGFKYLKFLPKFKDKIYFTLRVVYRYCKII</sequence>
<reference evidence="2 3" key="1">
    <citation type="submission" date="2016-06" db="EMBL/GenBank/DDBJ databases">
        <authorList>
            <consortium name="Pathogen Informatics"/>
        </authorList>
    </citation>
    <scope>NUCLEOTIDE SEQUENCE [LARGE SCALE GENOMIC DNA]</scope>
    <source>
        <strain evidence="2">PowCR01</strain>
    </source>
</reference>
<accession>A0A1C3KRV8</accession>
<proteinExistence type="predicted"/>
<gene>
    <name evidence="2" type="primary">PowCR01_080035700</name>
    <name evidence="2" type="ORF">POWCR01_080035700</name>
</gene>
<feature type="transmembrane region" description="Helical" evidence="1">
    <location>
        <begin position="98"/>
        <end position="117"/>
    </location>
</feature>
<keyword evidence="1" id="KW-0472">Membrane</keyword>
<evidence type="ECO:0000313" key="2">
    <source>
        <dbReference type="EMBL" id="SBT76859.1"/>
    </source>
</evidence>
<evidence type="ECO:0000313" key="3">
    <source>
        <dbReference type="Proteomes" id="UP000243200"/>
    </source>
</evidence>
<keyword evidence="1" id="KW-1133">Transmembrane helix</keyword>
<dbReference type="OrthoDB" id="390922at2759"/>
<name>A0A1C3KRV8_PLAOA</name>
<feature type="transmembrane region" description="Helical" evidence="1">
    <location>
        <begin position="67"/>
        <end position="91"/>
    </location>
</feature>
<dbReference type="Proteomes" id="UP000243200">
    <property type="component" value="Chromosome 8"/>
</dbReference>